<keyword evidence="2" id="KW-0472">Membrane</keyword>
<gene>
    <name evidence="3" type="ORF">N7494_006892</name>
</gene>
<feature type="transmembrane region" description="Helical" evidence="2">
    <location>
        <begin position="12"/>
        <end position="36"/>
    </location>
</feature>
<dbReference type="EMBL" id="JAQIZZ010000005">
    <property type="protein sequence ID" value="KAJ5541816.1"/>
    <property type="molecule type" value="Genomic_DNA"/>
</dbReference>
<dbReference type="AlphaFoldDB" id="A0AAD6GH12"/>
<keyword evidence="2" id="KW-1133">Transmembrane helix</keyword>
<feature type="compositionally biased region" description="Polar residues" evidence="1">
    <location>
        <begin position="105"/>
        <end position="116"/>
    </location>
</feature>
<evidence type="ECO:0000256" key="2">
    <source>
        <dbReference type="SAM" id="Phobius"/>
    </source>
</evidence>
<keyword evidence="4" id="KW-1185">Reference proteome</keyword>
<proteinExistence type="predicted"/>
<sequence length="134" mass="14560">MADGNQGWWHLHYRWVIMVIVLVIGFGLIAAFGVWFRRRRDTKRGLQLYGNPVSGAGPLQSSGILSTVSGVLPTDQSQPPSQARSLPTNSVASSRTNIAPPRSVTPGSNNRLQKQSPAAAVDFRSVETRQVPPL</sequence>
<name>A0AAD6GH12_9EURO</name>
<feature type="region of interest" description="Disordered" evidence="1">
    <location>
        <begin position="69"/>
        <end position="134"/>
    </location>
</feature>
<protein>
    <submittedName>
        <fullName evidence="3">Uncharacterized protein</fullName>
    </submittedName>
</protein>
<keyword evidence="2" id="KW-0812">Transmembrane</keyword>
<reference evidence="3 4" key="1">
    <citation type="journal article" date="2023" name="IMA Fungus">
        <title>Comparative genomic study of the Penicillium genus elucidates a diverse pangenome and 15 lateral gene transfer events.</title>
        <authorList>
            <person name="Petersen C."/>
            <person name="Sorensen T."/>
            <person name="Nielsen M.R."/>
            <person name="Sondergaard T.E."/>
            <person name="Sorensen J.L."/>
            <person name="Fitzpatrick D.A."/>
            <person name="Frisvad J.C."/>
            <person name="Nielsen K.L."/>
        </authorList>
    </citation>
    <scope>NUCLEOTIDE SEQUENCE [LARGE SCALE GENOMIC DNA]</scope>
    <source>
        <strain evidence="3 4">IBT 35679</strain>
    </source>
</reference>
<organism evidence="3 4">
    <name type="scientific">Penicillium frequentans</name>
    <dbReference type="NCBI Taxonomy" id="3151616"/>
    <lineage>
        <taxon>Eukaryota</taxon>
        <taxon>Fungi</taxon>
        <taxon>Dikarya</taxon>
        <taxon>Ascomycota</taxon>
        <taxon>Pezizomycotina</taxon>
        <taxon>Eurotiomycetes</taxon>
        <taxon>Eurotiomycetidae</taxon>
        <taxon>Eurotiales</taxon>
        <taxon>Aspergillaceae</taxon>
        <taxon>Penicillium</taxon>
    </lineage>
</organism>
<comment type="caution">
    <text evidence="3">The sequence shown here is derived from an EMBL/GenBank/DDBJ whole genome shotgun (WGS) entry which is preliminary data.</text>
</comment>
<evidence type="ECO:0000313" key="4">
    <source>
        <dbReference type="Proteomes" id="UP001220324"/>
    </source>
</evidence>
<evidence type="ECO:0000313" key="3">
    <source>
        <dbReference type="EMBL" id="KAJ5541816.1"/>
    </source>
</evidence>
<evidence type="ECO:0000256" key="1">
    <source>
        <dbReference type="SAM" id="MobiDB-lite"/>
    </source>
</evidence>
<feature type="compositionally biased region" description="Polar residues" evidence="1">
    <location>
        <begin position="69"/>
        <end position="97"/>
    </location>
</feature>
<accession>A0AAD6GH12</accession>
<dbReference type="Proteomes" id="UP001220324">
    <property type="component" value="Unassembled WGS sequence"/>
</dbReference>